<reference evidence="13 14" key="1">
    <citation type="journal article" date="2016" name="Nat. Commun.">
        <title>Thousands of microbial genomes shed light on interconnected biogeochemical processes in an aquifer system.</title>
        <authorList>
            <person name="Anantharaman K."/>
            <person name="Brown C.T."/>
            <person name="Hug L.A."/>
            <person name="Sharon I."/>
            <person name="Castelle C.J."/>
            <person name="Probst A.J."/>
            <person name="Thomas B.C."/>
            <person name="Singh A."/>
            <person name="Wilkins M.J."/>
            <person name="Karaoz U."/>
            <person name="Brodie E.L."/>
            <person name="Williams K.H."/>
            <person name="Hubbard S.S."/>
            <person name="Banfield J.F."/>
        </authorList>
    </citation>
    <scope>NUCLEOTIDE SEQUENCE [LARGE SCALE GENOMIC DNA]</scope>
</reference>
<dbReference type="CDD" id="cd06163">
    <property type="entry name" value="S2P-M50_PDZ_RseP-like"/>
    <property type="match status" value="1"/>
</dbReference>
<evidence type="ECO:0000259" key="12">
    <source>
        <dbReference type="PROSITE" id="PS50106"/>
    </source>
</evidence>
<dbReference type="InterPro" id="IPR004387">
    <property type="entry name" value="Pept_M50_Zn"/>
</dbReference>
<evidence type="ECO:0000313" key="13">
    <source>
        <dbReference type="EMBL" id="OGZ20110.1"/>
    </source>
</evidence>
<keyword evidence="9 11" id="KW-0482">Metalloprotease</keyword>
<dbReference type="GO" id="GO:0046872">
    <property type="term" value="F:metal ion binding"/>
    <property type="evidence" value="ECO:0007669"/>
    <property type="project" value="UniProtKB-KW"/>
</dbReference>
<dbReference type="EMBL" id="MHLU01000030">
    <property type="protein sequence ID" value="OGZ20110.1"/>
    <property type="molecule type" value="Genomic_DNA"/>
</dbReference>
<accession>A0A1G2E431</accession>
<dbReference type="PROSITE" id="PS50106">
    <property type="entry name" value="PDZ"/>
    <property type="match status" value="1"/>
</dbReference>
<evidence type="ECO:0000256" key="6">
    <source>
        <dbReference type="ARBA" id="ARBA00022801"/>
    </source>
</evidence>
<evidence type="ECO:0000256" key="4">
    <source>
        <dbReference type="ARBA" id="ARBA00022670"/>
    </source>
</evidence>
<evidence type="ECO:0000256" key="7">
    <source>
        <dbReference type="ARBA" id="ARBA00022833"/>
    </source>
</evidence>
<feature type="domain" description="PDZ" evidence="12">
    <location>
        <begin position="91"/>
        <end position="156"/>
    </location>
</feature>
<name>A0A1G2E431_9BACT</name>
<evidence type="ECO:0000256" key="10">
    <source>
        <dbReference type="ARBA" id="ARBA00023136"/>
    </source>
</evidence>
<dbReference type="PANTHER" id="PTHR42837:SF2">
    <property type="entry name" value="MEMBRANE METALLOPROTEASE ARASP2, CHLOROPLASTIC-RELATED"/>
    <property type="match status" value="1"/>
</dbReference>
<dbReference type="InterPro" id="IPR008915">
    <property type="entry name" value="Peptidase_M50"/>
</dbReference>
<comment type="caution">
    <text evidence="13">The sequence shown here is derived from an EMBL/GenBank/DDBJ whole genome shotgun (WGS) entry which is preliminary data.</text>
</comment>
<keyword evidence="6 11" id="KW-0378">Hydrolase</keyword>
<feature type="transmembrane region" description="Helical" evidence="11">
    <location>
        <begin position="65"/>
        <end position="86"/>
    </location>
</feature>
<keyword evidence="8 11" id="KW-1133">Transmembrane helix</keyword>
<dbReference type="GO" id="GO:0016020">
    <property type="term" value="C:membrane"/>
    <property type="evidence" value="ECO:0007669"/>
    <property type="project" value="UniProtKB-SubCell"/>
</dbReference>
<evidence type="ECO:0000256" key="2">
    <source>
        <dbReference type="ARBA" id="ARBA00004141"/>
    </source>
</evidence>
<dbReference type="Gene3D" id="2.30.42.10">
    <property type="match status" value="1"/>
</dbReference>
<evidence type="ECO:0000313" key="14">
    <source>
        <dbReference type="Proteomes" id="UP000178106"/>
    </source>
</evidence>
<proteinExistence type="inferred from homology"/>
<keyword evidence="5 11" id="KW-0812">Transmembrane</keyword>
<sequence>KRAGIRVDEFAFGFPPKLWKKKWGETTYSFNALPLGGYVKIYGENPDEVSESVDKKRSFTHQSKWIQGFVITGGVIFNLLLAWFLIAGTLMIGVPASADMAEEGYVIQDQRLMITGVHEKSPAQISGVRSGDTLLQISDGSSVIMSISPESVMEFVDAREGRSLIFTFLRNDIPQQMTITPVSGIVPDHAAIGIYMDMVGTLQLPFHVALWEGLKKTYQYTELTAVGIAQFLSNAVTGDSDFSQVTGPVGIVNAVGDAADSGLTNLLLFTALISINLAVINVLPFPALDGGRLLFIVIEGITRKQIKTQVANAFNVVGFALLMLLMVVVTYHDIAKLVD</sequence>
<evidence type="ECO:0000256" key="5">
    <source>
        <dbReference type="ARBA" id="ARBA00022692"/>
    </source>
</evidence>
<keyword evidence="11" id="KW-0479">Metal-binding</keyword>
<dbReference type="AlphaFoldDB" id="A0A1G2E431"/>
<dbReference type="NCBIfam" id="TIGR00054">
    <property type="entry name" value="RIP metalloprotease RseP"/>
    <property type="match status" value="1"/>
</dbReference>
<organism evidence="13 14">
    <name type="scientific">Candidatus Lloydbacteria bacterium RIFOXYC12_FULL_46_25</name>
    <dbReference type="NCBI Taxonomy" id="1798670"/>
    <lineage>
        <taxon>Bacteria</taxon>
        <taxon>Candidatus Lloydiibacteriota</taxon>
    </lineage>
</organism>
<dbReference type="Pfam" id="PF02163">
    <property type="entry name" value="Peptidase_M50"/>
    <property type="match status" value="1"/>
</dbReference>
<dbReference type="Proteomes" id="UP000178106">
    <property type="component" value="Unassembled WGS sequence"/>
</dbReference>
<comment type="subcellular location">
    <subcellularLocation>
        <location evidence="2">Membrane</location>
        <topology evidence="2">Multi-pass membrane protein</topology>
    </subcellularLocation>
</comment>
<feature type="transmembrane region" description="Helical" evidence="11">
    <location>
        <begin position="309"/>
        <end position="331"/>
    </location>
</feature>
<dbReference type="EC" id="3.4.24.-" evidence="11"/>
<comment type="similarity">
    <text evidence="3 11">Belongs to the peptidase M50B family.</text>
</comment>
<dbReference type="GO" id="GO:0004222">
    <property type="term" value="F:metalloendopeptidase activity"/>
    <property type="evidence" value="ECO:0007669"/>
    <property type="project" value="InterPro"/>
</dbReference>
<protein>
    <recommendedName>
        <fullName evidence="11">Zinc metalloprotease</fullName>
        <ecNumber evidence="11">3.4.24.-</ecNumber>
    </recommendedName>
</protein>
<dbReference type="InterPro" id="IPR036034">
    <property type="entry name" value="PDZ_sf"/>
</dbReference>
<evidence type="ECO:0000256" key="11">
    <source>
        <dbReference type="RuleBase" id="RU362031"/>
    </source>
</evidence>
<keyword evidence="4 13" id="KW-0645">Protease</keyword>
<dbReference type="PANTHER" id="PTHR42837">
    <property type="entry name" value="REGULATOR OF SIGMA-E PROTEASE RSEP"/>
    <property type="match status" value="1"/>
</dbReference>
<evidence type="ECO:0000256" key="1">
    <source>
        <dbReference type="ARBA" id="ARBA00001947"/>
    </source>
</evidence>
<feature type="non-terminal residue" evidence="13">
    <location>
        <position position="1"/>
    </location>
</feature>
<evidence type="ECO:0000256" key="3">
    <source>
        <dbReference type="ARBA" id="ARBA00007931"/>
    </source>
</evidence>
<gene>
    <name evidence="13" type="ORF">A2494_04045</name>
</gene>
<feature type="transmembrane region" description="Helical" evidence="11">
    <location>
        <begin position="266"/>
        <end position="288"/>
    </location>
</feature>
<dbReference type="GO" id="GO:0006508">
    <property type="term" value="P:proteolysis"/>
    <property type="evidence" value="ECO:0007669"/>
    <property type="project" value="UniProtKB-KW"/>
</dbReference>
<keyword evidence="7 11" id="KW-0862">Zinc</keyword>
<evidence type="ECO:0000256" key="8">
    <source>
        <dbReference type="ARBA" id="ARBA00022989"/>
    </source>
</evidence>
<comment type="cofactor">
    <cofactor evidence="1 11">
        <name>Zn(2+)</name>
        <dbReference type="ChEBI" id="CHEBI:29105"/>
    </cofactor>
</comment>
<dbReference type="SUPFAM" id="SSF50156">
    <property type="entry name" value="PDZ domain-like"/>
    <property type="match status" value="1"/>
</dbReference>
<evidence type="ECO:0000256" key="9">
    <source>
        <dbReference type="ARBA" id="ARBA00023049"/>
    </source>
</evidence>
<dbReference type="InterPro" id="IPR001478">
    <property type="entry name" value="PDZ"/>
</dbReference>
<keyword evidence="10 11" id="KW-0472">Membrane</keyword>